<keyword evidence="2" id="KW-1185">Reference proteome</keyword>
<organism evidence="1 2">
    <name type="scientific">Aureimonas pseudogalii</name>
    <dbReference type="NCBI Taxonomy" id="1744844"/>
    <lineage>
        <taxon>Bacteria</taxon>
        <taxon>Pseudomonadati</taxon>
        <taxon>Pseudomonadota</taxon>
        <taxon>Alphaproteobacteria</taxon>
        <taxon>Hyphomicrobiales</taxon>
        <taxon>Aurantimonadaceae</taxon>
        <taxon>Aureimonas</taxon>
    </lineage>
</organism>
<comment type="caution">
    <text evidence="1">The sequence shown here is derived from an EMBL/GenBank/DDBJ whole genome shotgun (WGS) entry which is preliminary data.</text>
</comment>
<evidence type="ECO:0000313" key="1">
    <source>
        <dbReference type="EMBL" id="MBB3997156.1"/>
    </source>
</evidence>
<gene>
    <name evidence="1" type="ORF">GGR04_000977</name>
</gene>
<dbReference type="RefSeq" id="WP_183198400.1">
    <property type="nucleotide sequence ID" value="NZ_JACIEK010000001.1"/>
</dbReference>
<evidence type="ECO:0000313" key="2">
    <source>
        <dbReference type="Proteomes" id="UP000542776"/>
    </source>
</evidence>
<dbReference type="EMBL" id="JACIEK010000001">
    <property type="protein sequence ID" value="MBB3997156.1"/>
    <property type="molecule type" value="Genomic_DNA"/>
</dbReference>
<name>A0A7W6H2K9_9HYPH</name>
<protein>
    <submittedName>
        <fullName evidence="1">Uncharacterized protein</fullName>
    </submittedName>
</protein>
<dbReference type="Proteomes" id="UP000542776">
    <property type="component" value="Unassembled WGS sequence"/>
</dbReference>
<dbReference type="AlphaFoldDB" id="A0A7W6H2K9"/>
<reference evidence="1 2" key="1">
    <citation type="submission" date="2020-08" db="EMBL/GenBank/DDBJ databases">
        <title>Genomic Encyclopedia of Type Strains, Phase IV (KMG-IV): sequencing the most valuable type-strain genomes for metagenomic binning, comparative biology and taxonomic classification.</title>
        <authorList>
            <person name="Goeker M."/>
        </authorList>
    </citation>
    <scope>NUCLEOTIDE SEQUENCE [LARGE SCALE GENOMIC DNA]</scope>
    <source>
        <strain evidence="1 2">DSM 102238</strain>
    </source>
</reference>
<sequence length="172" mass="17872">MTALLGFGPPIPAGSSPDLALEWAGLCFRTAAAGEDVASNVVRGLRTLLSALPRGDLGKASGSLLGEVDAAVCAAIPVLLQKLPRGVSDFSSCMGMASAAWILRALRDPPKGELTGAWSAYFAERLDYVALLADELDAAVRRQRINDGGDLVQRTLQLQRAEAATADGAASH</sequence>
<accession>A0A7W6H2K9</accession>
<proteinExistence type="predicted"/>